<gene>
    <name evidence="11" type="ORF">F5I99_12770</name>
</gene>
<comment type="cofactor">
    <cofactor evidence="1 10">
        <name>Zn(2+)</name>
        <dbReference type="ChEBI" id="CHEBI:29105"/>
    </cofactor>
</comment>
<dbReference type="PANTHER" id="PTHR28570">
    <property type="entry name" value="ASPARTYL AMINOPEPTIDASE"/>
    <property type="match status" value="1"/>
</dbReference>
<evidence type="ECO:0000256" key="2">
    <source>
        <dbReference type="ARBA" id="ARBA00008290"/>
    </source>
</evidence>
<comment type="similarity">
    <text evidence="2 9">Belongs to the peptidase M18 family.</text>
</comment>
<keyword evidence="7 9" id="KW-0862">Zinc</keyword>
<dbReference type="GO" id="GO:0008237">
    <property type="term" value="F:metallopeptidase activity"/>
    <property type="evidence" value="ECO:0007669"/>
    <property type="project" value="UniProtKB-KW"/>
</dbReference>
<dbReference type="AlphaFoldDB" id="A0A5J6LJ49"/>
<proteinExistence type="inferred from homology"/>
<dbReference type="CDD" id="cd05658">
    <property type="entry name" value="M18_DAP"/>
    <property type="match status" value="1"/>
</dbReference>
<dbReference type="FunFam" id="2.30.250.10:FF:000003">
    <property type="entry name" value="Probable M18 family aminopeptidase 2"/>
    <property type="match status" value="1"/>
</dbReference>
<evidence type="ECO:0000256" key="7">
    <source>
        <dbReference type="ARBA" id="ARBA00022833"/>
    </source>
</evidence>
<dbReference type="Gene3D" id="2.30.250.10">
    <property type="entry name" value="Aminopeptidase i, Domain 2"/>
    <property type="match status" value="1"/>
</dbReference>
<evidence type="ECO:0000256" key="3">
    <source>
        <dbReference type="ARBA" id="ARBA00022438"/>
    </source>
</evidence>
<dbReference type="GO" id="GO:0008270">
    <property type="term" value="F:zinc ion binding"/>
    <property type="evidence" value="ECO:0007669"/>
    <property type="project" value="InterPro"/>
</dbReference>
<dbReference type="Proteomes" id="UP000325606">
    <property type="component" value="Chromosome"/>
</dbReference>
<dbReference type="PANTHER" id="PTHR28570:SF3">
    <property type="entry name" value="ASPARTYL AMINOPEPTIDASE"/>
    <property type="match status" value="1"/>
</dbReference>
<dbReference type="GO" id="GO:0006508">
    <property type="term" value="P:proteolysis"/>
    <property type="evidence" value="ECO:0007669"/>
    <property type="project" value="UniProtKB-KW"/>
</dbReference>
<reference evidence="11 12" key="1">
    <citation type="submission" date="2019-09" db="EMBL/GenBank/DDBJ databases">
        <title>Nitrincola iocasae sp. nov., a bacterium isolated from the sediment collected at a cold seep field in South China Sea.</title>
        <authorList>
            <person name="Zhang H."/>
            <person name="Wang H."/>
            <person name="Li C."/>
        </authorList>
    </citation>
    <scope>NUCLEOTIDE SEQUENCE [LARGE SCALE GENOMIC DNA]</scope>
    <source>
        <strain evidence="11 12">KXZD1103</strain>
    </source>
</reference>
<dbReference type="InterPro" id="IPR001948">
    <property type="entry name" value="Peptidase_M18"/>
</dbReference>
<dbReference type="PRINTS" id="PR00932">
    <property type="entry name" value="AMINO1PTASE"/>
</dbReference>
<dbReference type="KEGG" id="nik:F5I99_12770"/>
<dbReference type="EC" id="3.4.11.-" evidence="10"/>
<keyword evidence="3 9" id="KW-0031">Aminopeptidase</keyword>
<evidence type="ECO:0000313" key="12">
    <source>
        <dbReference type="Proteomes" id="UP000325606"/>
    </source>
</evidence>
<evidence type="ECO:0000256" key="10">
    <source>
        <dbReference type="RuleBase" id="RU004387"/>
    </source>
</evidence>
<keyword evidence="6 9" id="KW-0378">Hydrolase</keyword>
<accession>A0A5J6LJ49</accession>
<evidence type="ECO:0000256" key="1">
    <source>
        <dbReference type="ARBA" id="ARBA00001947"/>
    </source>
</evidence>
<keyword evidence="12" id="KW-1185">Reference proteome</keyword>
<evidence type="ECO:0000256" key="5">
    <source>
        <dbReference type="ARBA" id="ARBA00022723"/>
    </source>
</evidence>
<keyword evidence="5 9" id="KW-0479">Metal-binding</keyword>
<dbReference type="SUPFAM" id="SSF53187">
    <property type="entry name" value="Zn-dependent exopeptidases"/>
    <property type="match status" value="1"/>
</dbReference>
<dbReference type="GO" id="GO:0004177">
    <property type="term" value="F:aminopeptidase activity"/>
    <property type="evidence" value="ECO:0007669"/>
    <property type="project" value="UniProtKB-KW"/>
</dbReference>
<dbReference type="RefSeq" id="WP_151059181.1">
    <property type="nucleotide sequence ID" value="NZ_CP044222.1"/>
</dbReference>
<evidence type="ECO:0000256" key="6">
    <source>
        <dbReference type="ARBA" id="ARBA00022801"/>
    </source>
</evidence>
<name>A0A5J6LJ49_9GAMM</name>
<dbReference type="InterPro" id="IPR023358">
    <property type="entry name" value="Peptidase_M18_dom2"/>
</dbReference>
<organism evidence="11 12">
    <name type="scientific">Nitrincola iocasae</name>
    <dbReference type="NCBI Taxonomy" id="2614693"/>
    <lineage>
        <taxon>Bacteria</taxon>
        <taxon>Pseudomonadati</taxon>
        <taxon>Pseudomonadota</taxon>
        <taxon>Gammaproteobacteria</taxon>
        <taxon>Oceanospirillales</taxon>
        <taxon>Oceanospirillaceae</taxon>
        <taxon>Nitrincola</taxon>
    </lineage>
</organism>
<dbReference type="SUPFAM" id="SSF101821">
    <property type="entry name" value="Aminopeptidase/glucanase lid domain"/>
    <property type="match status" value="1"/>
</dbReference>
<dbReference type="EMBL" id="CP044222">
    <property type="protein sequence ID" value="QEW08605.1"/>
    <property type="molecule type" value="Genomic_DNA"/>
</dbReference>
<evidence type="ECO:0000256" key="4">
    <source>
        <dbReference type="ARBA" id="ARBA00022670"/>
    </source>
</evidence>
<keyword evidence="4 9" id="KW-0645">Protease</keyword>
<evidence type="ECO:0000256" key="8">
    <source>
        <dbReference type="ARBA" id="ARBA00023049"/>
    </source>
</evidence>
<dbReference type="Gene3D" id="3.40.630.10">
    <property type="entry name" value="Zn peptidases"/>
    <property type="match status" value="1"/>
</dbReference>
<keyword evidence="8 9" id="KW-0482">Metalloprotease</keyword>
<evidence type="ECO:0000256" key="9">
    <source>
        <dbReference type="RuleBase" id="RU004386"/>
    </source>
</evidence>
<evidence type="ECO:0000313" key="11">
    <source>
        <dbReference type="EMBL" id="QEW08605.1"/>
    </source>
</evidence>
<dbReference type="GO" id="GO:0005737">
    <property type="term" value="C:cytoplasm"/>
    <property type="evidence" value="ECO:0007669"/>
    <property type="project" value="UniProtKB-ARBA"/>
</dbReference>
<dbReference type="NCBIfam" id="NF002759">
    <property type="entry name" value="PRK02813.1"/>
    <property type="match status" value="1"/>
</dbReference>
<protein>
    <recommendedName>
        <fullName evidence="10">M18 family aminopeptidase</fullName>
        <ecNumber evidence="10">3.4.11.-</ecNumber>
    </recommendedName>
</protein>
<dbReference type="Pfam" id="PF02127">
    <property type="entry name" value="Peptidase_M18"/>
    <property type="match status" value="1"/>
</dbReference>
<sequence length="437" mass="47635">MERSVSNNFNKAVFNQALLGFLDASPTPFHAVQQMTDLLDLSGFQALDERTVWQLAPGAGYYTVRNGSSIIAWRQPTDYKGFSKGFRFTGAHTDSPCLKVKPQPEMLRQGYFQLGVEVYGGVLLNPWFDRDLSLAGRVTVRDTQGQLVSHLINFDKPVAIIPSLAIHLDREANSARSINAQTFLPPILGQLTSKADFRALLKQHLTDQGVDNLDAVLDYELAFYDCNKAALVGLDQEFICSARLDNLLSCFIGLQALLASAAGPGQVLICNDHEEVGSASACGAQGPLLSQWLERVLPAEVNRYEVLANSLFISADNAHGVHPNFADRHDDNHGPQLNKGPVIKINANQRYASNSETSALFRHLAEQVGVPVQSFVVRSDQGCGSTIGPIVATETGIPTVDVGVPQFAMHSIRETAGSDDARNLARILQGFYQTETL</sequence>